<protein>
    <recommendedName>
        <fullName evidence="8">Disintegrin and metalloproteinase domain-containing protein 10</fullName>
    </recommendedName>
</protein>
<feature type="signal peptide" evidence="3">
    <location>
        <begin position="1"/>
        <end position="27"/>
    </location>
</feature>
<dbReference type="SUPFAM" id="SSF55486">
    <property type="entry name" value="Metalloproteases ('zincins'), catalytic domain"/>
    <property type="match status" value="1"/>
</dbReference>
<keyword evidence="3" id="KW-0732">Signal</keyword>
<evidence type="ECO:0000313" key="6">
    <source>
        <dbReference type="EMBL" id="CAG5136733.1"/>
    </source>
</evidence>
<dbReference type="InterPro" id="IPR001590">
    <property type="entry name" value="Peptidase_M12B"/>
</dbReference>
<dbReference type="Gene3D" id="4.10.70.10">
    <property type="entry name" value="Disintegrin domain"/>
    <property type="match status" value="1"/>
</dbReference>
<feature type="chain" id="PRO_5035875263" description="Disintegrin and metalloproteinase domain-containing protein 10" evidence="3">
    <location>
        <begin position="28"/>
        <end position="820"/>
    </location>
</feature>
<dbReference type="InterPro" id="IPR001762">
    <property type="entry name" value="Disintegrin_dom"/>
</dbReference>
<reference evidence="6" key="1">
    <citation type="submission" date="2021-04" db="EMBL/GenBank/DDBJ databases">
        <authorList>
            <consortium name="Molecular Ecology Group"/>
        </authorList>
    </citation>
    <scope>NUCLEOTIDE SEQUENCE</scope>
</reference>
<dbReference type="GO" id="GO:0004222">
    <property type="term" value="F:metalloendopeptidase activity"/>
    <property type="evidence" value="ECO:0007669"/>
    <property type="project" value="InterPro"/>
</dbReference>
<keyword evidence="2" id="KW-0812">Transmembrane</keyword>
<keyword evidence="1" id="KW-0479">Metal-binding</keyword>
<dbReference type="GO" id="GO:0046872">
    <property type="term" value="F:metal ion binding"/>
    <property type="evidence" value="ECO:0007669"/>
    <property type="project" value="UniProtKB-KW"/>
</dbReference>
<evidence type="ECO:0000256" key="2">
    <source>
        <dbReference type="SAM" id="Phobius"/>
    </source>
</evidence>
<dbReference type="Gene3D" id="3.40.390.10">
    <property type="entry name" value="Collagenase (Catalytic Domain)"/>
    <property type="match status" value="1"/>
</dbReference>
<dbReference type="InterPro" id="IPR024079">
    <property type="entry name" value="MetalloPept_cat_dom_sf"/>
</dbReference>
<feature type="binding site" evidence="1">
    <location>
        <position position="404"/>
    </location>
    <ligand>
        <name>Zn(2+)</name>
        <dbReference type="ChEBI" id="CHEBI:29105"/>
        <note>catalytic</note>
    </ligand>
</feature>
<keyword evidence="2" id="KW-1133">Transmembrane helix</keyword>
<feature type="binding site" evidence="1">
    <location>
        <position position="414"/>
    </location>
    <ligand>
        <name>Zn(2+)</name>
        <dbReference type="ChEBI" id="CHEBI:29105"/>
        <note>catalytic</note>
    </ligand>
</feature>
<evidence type="ECO:0000256" key="3">
    <source>
        <dbReference type="SAM" id="SignalP"/>
    </source>
</evidence>
<feature type="active site" evidence="1">
    <location>
        <position position="405"/>
    </location>
</feature>
<gene>
    <name evidence="6" type="ORF">CUNI_LOCUS22291</name>
</gene>
<feature type="domain" description="Disintegrin" evidence="4">
    <location>
        <begin position="471"/>
        <end position="573"/>
    </location>
</feature>
<dbReference type="Pfam" id="PF13688">
    <property type="entry name" value="Reprolysin_5"/>
    <property type="match status" value="1"/>
</dbReference>
<accession>A0A8S4A4C6</accession>
<keyword evidence="2" id="KW-0472">Membrane</keyword>
<feature type="binding site" evidence="1">
    <location>
        <position position="408"/>
    </location>
    <ligand>
        <name>Zn(2+)</name>
        <dbReference type="ChEBI" id="CHEBI:29105"/>
        <note>catalytic</note>
    </ligand>
</feature>
<dbReference type="SMART" id="SM00050">
    <property type="entry name" value="DISIN"/>
    <property type="match status" value="1"/>
</dbReference>
<dbReference type="OrthoDB" id="2149267at2759"/>
<dbReference type="PANTHER" id="PTHR45702">
    <property type="entry name" value="ADAM10/ADAM17 METALLOPEPTIDASE FAMILY MEMBER"/>
    <property type="match status" value="1"/>
</dbReference>
<dbReference type="GO" id="GO:0006509">
    <property type="term" value="P:membrane protein ectodomain proteolysis"/>
    <property type="evidence" value="ECO:0007669"/>
    <property type="project" value="TreeGrafter"/>
</dbReference>
<organism evidence="6 7">
    <name type="scientific">Candidula unifasciata</name>
    <dbReference type="NCBI Taxonomy" id="100452"/>
    <lineage>
        <taxon>Eukaryota</taxon>
        <taxon>Metazoa</taxon>
        <taxon>Spiralia</taxon>
        <taxon>Lophotrochozoa</taxon>
        <taxon>Mollusca</taxon>
        <taxon>Gastropoda</taxon>
        <taxon>Heterobranchia</taxon>
        <taxon>Euthyneura</taxon>
        <taxon>Panpulmonata</taxon>
        <taxon>Eupulmonata</taxon>
        <taxon>Stylommatophora</taxon>
        <taxon>Helicina</taxon>
        <taxon>Helicoidea</taxon>
        <taxon>Geomitridae</taxon>
        <taxon>Candidula</taxon>
    </lineage>
</organism>
<dbReference type="PROSITE" id="PS50215">
    <property type="entry name" value="ADAM_MEPRO"/>
    <property type="match status" value="1"/>
</dbReference>
<evidence type="ECO:0000256" key="1">
    <source>
        <dbReference type="PROSITE-ProRule" id="PRU00276"/>
    </source>
</evidence>
<dbReference type="AlphaFoldDB" id="A0A8S4A4C6"/>
<dbReference type="EMBL" id="CAJHNH020008565">
    <property type="protein sequence ID" value="CAG5136733.1"/>
    <property type="molecule type" value="Genomic_DNA"/>
</dbReference>
<dbReference type="GO" id="GO:0005886">
    <property type="term" value="C:plasma membrane"/>
    <property type="evidence" value="ECO:0007669"/>
    <property type="project" value="TreeGrafter"/>
</dbReference>
<feature type="transmembrane region" description="Helical" evidence="2">
    <location>
        <begin position="686"/>
        <end position="709"/>
    </location>
</feature>
<dbReference type="PANTHER" id="PTHR45702:SF2">
    <property type="entry name" value="KUZBANIAN, ISOFORM A"/>
    <property type="match status" value="1"/>
</dbReference>
<evidence type="ECO:0000259" key="5">
    <source>
        <dbReference type="PROSITE" id="PS50215"/>
    </source>
</evidence>
<name>A0A8S4A4C6_9EUPU</name>
<evidence type="ECO:0000313" key="7">
    <source>
        <dbReference type="Proteomes" id="UP000678393"/>
    </source>
</evidence>
<dbReference type="InterPro" id="IPR036436">
    <property type="entry name" value="Disintegrin_dom_sf"/>
</dbReference>
<evidence type="ECO:0008006" key="8">
    <source>
        <dbReference type="Google" id="ProtNLM"/>
    </source>
</evidence>
<dbReference type="InterPro" id="IPR051489">
    <property type="entry name" value="ADAM_Metalloproteinase"/>
</dbReference>
<proteinExistence type="predicted"/>
<dbReference type="Proteomes" id="UP000678393">
    <property type="component" value="Unassembled WGS sequence"/>
</dbReference>
<dbReference type="GO" id="GO:0007219">
    <property type="term" value="P:Notch signaling pathway"/>
    <property type="evidence" value="ECO:0007669"/>
    <property type="project" value="TreeGrafter"/>
</dbReference>
<sequence length="820" mass="92472">MIVAFSCNVMKCLWWILGLGLLDFTMNESHWMTEGMAANLSLFHKLCVKNHSKHVYVCSLPSSKYFRNTVKYKRMLVFRISNTDIRVLFSSHQINLPNASVSYRAGSNFEIPLYREDISKSLHVFYEGKLVVSGLFLPFSAEWNGVQFTGRTYFPTFFFKLTCRVSESIFYMKDHCLHCTITCSNTELIQKHSHTFPDHTDFLETDDEYPGIYYSQILSVKSQLYRKHRSADVFAPVPLSCVLHLVADHLFFKYMADGSVVNAINVMFSIVNGADAIFRSTDFDGDNRGDNIGFLIGKVTVFSDIRDHSYILTHSYLTAADYLKIFSHYDFDDYCLGLAFTYREFDGLGGSAFQAHSDESLPGGICQKRLKHNLHMVSYNTVVTTFLSYGKTLKLSRVVLILAHEMGHAFGARHDNTTDCLPGGKSGQFLMSAKIKSGKLPNNPRFSVCSIRAMLPVIKKKGSCLVSNNQISQCGNTVPEIGEECDCGTSNICHAIDPCCTPADVEENEDTPCTVRRSRAKLCSPKVHPCCSESCTYVSSNVRKVCNELYDCSSLSFCDGLSSHCPFMGHLPNGTLCNHGFQVCNGGKCSEGVCKYYNLTNCVCTELGSQCKLCCKDPQTSACRPASSFGIPNIHVEIHHEPGEQCHANAFCDLSLECKEKDTSAVSENEDLGFRIINDLIRNVKNYWLCYIFIGYWIVFSAVVLLLPYRFTDSNHIKALRYGKMMAVFATGQYQTKIYRQTLTDIDEHYTILILRLRNGYEQMDFIEAMGRLKLFFPEVHMRYLSRIAKLSASESTAVKILLLQGFKIRTFTKATATSQ</sequence>
<keyword evidence="1" id="KW-0862">Zinc</keyword>
<keyword evidence="7" id="KW-1185">Reference proteome</keyword>
<evidence type="ECO:0000259" key="4">
    <source>
        <dbReference type="PROSITE" id="PS50214"/>
    </source>
</evidence>
<feature type="domain" description="Peptidase M12B" evidence="5">
    <location>
        <begin position="243"/>
        <end position="470"/>
    </location>
</feature>
<dbReference type="PROSITE" id="PS50214">
    <property type="entry name" value="DISINTEGRIN_2"/>
    <property type="match status" value="1"/>
</dbReference>
<comment type="caution">
    <text evidence="6">The sequence shown here is derived from an EMBL/GenBank/DDBJ whole genome shotgun (WGS) entry which is preliminary data.</text>
</comment>
<comment type="caution">
    <text evidence="1">Lacks conserved residue(s) required for the propagation of feature annotation.</text>
</comment>